<accession>A0A844FPJ0</accession>
<evidence type="ECO:0000256" key="5">
    <source>
        <dbReference type="ARBA" id="ARBA00037974"/>
    </source>
</evidence>
<dbReference type="InterPro" id="IPR004839">
    <property type="entry name" value="Aminotransferase_I/II_large"/>
</dbReference>
<comment type="similarity">
    <text evidence="5">Belongs to the class-II pyridoxal-phosphate-dependent aminotransferase family. MalY/PatB cystathionine beta-lyase subfamily.</text>
</comment>
<evidence type="ECO:0000256" key="4">
    <source>
        <dbReference type="ARBA" id="ARBA00023239"/>
    </source>
</evidence>
<dbReference type="AlphaFoldDB" id="A0A844FPJ0"/>
<evidence type="ECO:0000256" key="1">
    <source>
        <dbReference type="ARBA" id="ARBA00001933"/>
    </source>
</evidence>
<dbReference type="EC" id="4.4.1.13" evidence="2"/>
<evidence type="ECO:0000259" key="6">
    <source>
        <dbReference type="Pfam" id="PF00155"/>
    </source>
</evidence>
<evidence type="ECO:0000313" key="7">
    <source>
        <dbReference type="EMBL" id="MST80153.1"/>
    </source>
</evidence>
<dbReference type="CDD" id="cd00609">
    <property type="entry name" value="AAT_like"/>
    <property type="match status" value="1"/>
</dbReference>
<dbReference type="Gene3D" id="3.90.1150.10">
    <property type="entry name" value="Aspartate Aminotransferase, domain 1"/>
    <property type="match status" value="1"/>
</dbReference>
<dbReference type="GO" id="GO:0008483">
    <property type="term" value="F:transaminase activity"/>
    <property type="evidence" value="ECO:0007669"/>
    <property type="project" value="UniProtKB-KW"/>
</dbReference>
<dbReference type="PANTHER" id="PTHR43525">
    <property type="entry name" value="PROTEIN MALY"/>
    <property type="match status" value="1"/>
</dbReference>
<keyword evidence="7" id="KW-0808">Transferase</keyword>
<dbReference type="EMBL" id="VUMW01000018">
    <property type="protein sequence ID" value="MST80153.1"/>
    <property type="molecule type" value="Genomic_DNA"/>
</dbReference>
<dbReference type="GO" id="GO:0030170">
    <property type="term" value="F:pyridoxal phosphate binding"/>
    <property type="evidence" value="ECO:0007669"/>
    <property type="project" value="InterPro"/>
</dbReference>
<organism evidence="7 8">
    <name type="scientific">Lactobacillus equicursoris</name>
    <dbReference type="NCBI Taxonomy" id="420645"/>
    <lineage>
        <taxon>Bacteria</taxon>
        <taxon>Bacillati</taxon>
        <taxon>Bacillota</taxon>
        <taxon>Bacilli</taxon>
        <taxon>Lactobacillales</taxon>
        <taxon>Lactobacillaceae</taxon>
        <taxon>Lactobacillus</taxon>
    </lineage>
</organism>
<dbReference type="SUPFAM" id="SSF53383">
    <property type="entry name" value="PLP-dependent transferases"/>
    <property type="match status" value="1"/>
</dbReference>
<dbReference type="Pfam" id="PF00155">
    <property type="entry name" value="Aminotran_1_2"/>
    <property type="match status" value="1"/>
</dbReference>
<keyword evidence="3" id="KW-0663">Pyridoxal phosphate</keyword>
<name>A0A844FPJ0_9LACO</name>
<dbReference type="InterPro" id="IPR051798">
    <property type="entry name" value="Class-II_PLP-Dep_Aminotrans"/>
</dbReference>
<proteinExistence type="inferred from homology"/>
<reference evidence="7 8" key="1">
    <citation type="submission" date="2019-08" db="EMBL/GenBank/DDBJ databases">
        <title>In-depth cultivation of the pig gut microbiome towards novel bacterial diversity and tailored functional studies.</title>
        <authorList>
            <person name="Wylensek D."/>
            <person name="Hitch T.C.A."/>
            <person name="Clavel T."/>
        </authorList>
    </citation>
    <scope>NUCLEOTIDE SEQUENCE [LARGE SCALE GENOMIC DNA]</scope>
    <source>
        <strain evidence="7 8">WCA-470BD-2E</strain>
    </source>
</reference>
<comment type="cofactor">
    <cofactor evidence="1">
        <name>pyridoxal 5'-phosphate</name>
        <dbReference type="ChEBI" id="CHEBI:597326"/>
    </cofactor>
</comment>
<protein>
    <recommendedName>
        <fullName evidence="2">cysteine-S-conjugate beta-lyase</fullName>
        <ecNumber evidence="2">4.4.1.13</ecNumber>
    </recommendedName>
</protein>
<dbReference type="InterPro" id="IPR015424">
    <property type="entry name" value="PyrdxlP-dep_Trfase"/>
</dbReference>
<dbReference type="InterPro" id="IPR015421">
    <property type="entry name" value="PyrdxlP-dep_Trfase_major"/>
</dbReference>
<keyword evidence="7" id="KW-0032">Aminotransferase</keyword>
<dbReference type="Proteomes" id="UP000452141">
    <property type="component" value="Unassembled WGS sequence"/>
</dbReference>
<dbReference type="PANTHER" id="PTHR43525:SF1">
    <property type="entry name" value="PROTEIN MALY"/>
    <property type="match status" value="1"/>
</dbReference>
<feature type="domain" description="Aminotransferase class I/classII large" evidence="6">
    <location>
        <begin position="52"/>
        <end position="395"/>
    </location>
</feature>
<sequence length="403" mass="45744">MKKYDFTKLLDRHGHDALAVDAIGAGDGFAPDKAKEGFDTVPMWIADMNFPTADSITDAIIKRAQHPAFGYFEASDEYYQAIIDWHKERKDVDDLPREAIGYENGVLGGVLSALKVFASAGDKVLVHSPTYMGFTHVLKDNGYQIVHSPLKQDENGVWRMDYEDMDKKIKENQIHVAIFCNPHNPCGRVWTEEEIKKAIEVYEHNDCWVISDGIWSDLILPGHHLTTVQSVSDWAKEHVLAFYAPSKTFNLAGLIGSYHVIYNKAIRERVESISAKLVYNSMNVLSEHALIGAYSAEGNNWLDQLLPVLQDNVDLAFSYIDKFDGVTAARPEGTYMVLLDCQEWLEKHQMTQPELLKLGWDYGIGWQDGRLFEAPTTFRLNLASPSSQIKKAFDRMDKYVFNR</sequence>
<comment type="caution">
    <text evidence="7">The sequence shown here is derived from an EMBL/GenBank/DDBJ whole genome shotgun (WGS) entry which is preliminary data.</text>
</comment>
<dbReference type="InterPro" id="IPR015422">
    <property type="entry name" value="PyrdxlP-dep_Trfase_small"/>
</dbReference>
<dbReference type="Gene3D" id="3.40.640.10">
    <property type="entry name" value="Type I PLP-dependent aspartate aminotransferase-like (Major domain)"/>
    <property type="match status" value="1"/>
</dbReference>
<evidence type="ECO:0000256" key="3">
    <source>
        <dbReference type="ARBA" id="ARBA00022898"/>
    </source>
</evidence>
<keyword evidence="4" id="KW-0456">Lyase</keyword>
<dbReference type="GO" id="GO:0047804">
    <property type="term" value="F:cysteine-S-conjugate beta-lyase activity"/>
    <property type="evidence" value="ECO:0007669"/>
    <property type="project" value="UniProtKB-EC"/>
</dbReference>
<dbReference type="RefSeq" id="WP_154487056.1">
    <property type="nucleotide sequence ID" value="NZ_VUMW01000018.1"/>
</dbReference>
<evidence type="ECO:0000313" key="8">
    <source>
        <dbReference type="Proteomes" id="UP000452141"/>
    </source>
</evidence>
<evidence type="ECO:0000256" key="2">
    <source>
        <dbReference type="ARBA" id="ARBA00012224"/>
    </source>
</evidence>
<gene>
    <name evidence="7" type="ORF">FYJ61_06770</name>
</gene>